<protein>
    <submittedName>
        <fullName evidence="1">Ferredoxin, 2Fe-2S</fullName>
    </submittedName>
</protein>
<name>A0ABN8W2B9_9BACT</name>
<reference evidence="1 2" key="1">
    <citation type="submission" date="2022-09" db="EMBL/GenBank/DDBJ databases">
        <authorList>
            <person name="Kop L."/>
        </authorList>
    </citation>
    <scope>NUCLEOTIDE SEQUENCE [LARGE SCALE GENOMIC DNA]</scope>
    <source>
        <strain evidence="1 2">347</strain>
    </source>
</reference>
<dbReference type="Proteomes" id="UP001157733">
    <property type="component" value="Chromosome"/>
</dbReference>
<evidence type="ECO:0000313" key="1">
    <source>
        <dbReference type="EMBL" id="CAI2719312.1"/>
    </source>
</evidence>
<dbReference type="RefSeq" id="WP_282012152.1">
    <property type="nucleotide sequence ID" value="NZ_OX336137.1"/>
</dbReference>
<dbReference type="CDD" id="cd02980">
    <property type="entry name" value="TRX_Fd_family"/>
    <property type="match status" value="1"/>
</dbReference>
<accession>A0ABN8W2B9</accession>
<dbReference type="Gene3D" id="3.40.30.10">
    <property type="entry name" value="Glutaredoxin"/>
    <property type="match status" value="1"/>
</dbReference>
<dbReference type="Pfam" id="PF01257">
    <property type="entry name" value="2Fe-2S_thioredx"/>
    <property type="match status" value="1"/>
</dbReference>
<sequence>MPKPAYHILVCTNQRPPGHPRGSCGENNAMEIFEKIGMGIEQKNLFGKAMLTTTGCMGPCSMGPVVVVYPDGVWYKGVKADDVEEILESHIINGKKIERLEISDDMWG</sequence>
<gene>
    <name evidence="1" type="primary">fdx</name>
    <name evidence="1" type="ORF">NSPWAT_2456</name>
</gene>
<dbReference type="EMBL" id="OX336137">
    <property type="protein sequence ID" value="CAI2719312.1"/>
    <property type="molecule type" value="Genomic_DNA"/>
</dbReference>
<dbReference type="SUPFAM" id="SSF52833">
    <property type="entry name" value="Thioredoxin-like"/>
    <property type="match status" value="1"/>
</dbReference>
<organism evidence="1 2">
    <name type="scientific">Nitrospina watsonii</name>
    <dbReference type="NCBI Taxonomy" id="1323948"/>
    <lineage>
        <taxon>Bacteria</taxon>
        <taxon>Pseudomonadati</taxon>
        <taxon>Nitrospinota/Tectimicrobiota group</taxon>
        <taxon>Nitrospinota</taxon>
        <taxon>Nitrospinia</taxon>
        <taxon>Nitrospinales</taxon>
        <taxon>Nitrospinaceae</taxon>
        <taxon>Nitrospina</taxon>
    </lineage>
</organism>
<evidence type="ECO:0000313" key="2">
    <source>
        <dbReference type="Proteomes" id="UP001157733"/>
    </source>
</evidence>
<keyword evidence="2" id="KW-1185">Reference proteome</keyword>
<proteinExistence type="predicted"/>
<dbReference type="InterPro" id="IPR036249">
    <property type="entry name" value="Thioredoxin-like_sf"/>
</dbReference>